<reference evidence="1" key="1">
    <citation type="journal article" date="2014" name="Front. Microbiol.">
        <title>High frequency of phylogenetically diverse reductive dehalogenase-homologous genes in deep subseafloor sedimentary metagenomes.</title>
        <authorList>
            <person name="Kawai M."/>
            <person name="Futagami T."/>
            <person name="Toyoda A."/>
            <person name="Takaki Y."/>
            <person name="Nishi S."/>
            <person name="Hori S."/>
            <person name="Arai W."/>
            <person name="Tsubouchi T."/>
            <person name="Morono Y."/>
            <person name="Uchiyama I."/>
            <person name="Ito T."/>
            <person name="Fujiyama A."/>
            <person name="Inagaki F."/>
            <person name="Takami H."/>
        </authorList>
    </citation>
    <scope>NUCLEOTIDE SEQUENCE</scope>
    <source>
        <strain evidence="1">Expedition CK06-06</strain>
    </source>
</reference>
<feature type="non-terminal residue" evidence="1">
    <location>
        <position position="156"/>
    </location>
</feature>
<protein>
    <submittedName>
        <fullName evidence="1">Uncharacterized protein</fullName>
    </submittedName>
</protein>
<comment type="caution">
    <text evidence="1">The sequence shown here is derived from an EMBL/GenBank/DDBJ whole genome shotgun (WGS) entry which is preliminary data.</text>
</comment>
<proteinExistence type="predicted"/>
<gene>
    <name evidence="1" type="ORF">S12H4_58254</name>
</gene>
<dbReference type="AlphaFoldDB" id="X1UL27"/>
<name>X1UL27_9ZZZZ</name>
<evidence type="ECO:0000313" key="1">
    <source>
        <dbReference type="EMBL" id="GAJ18234.1"/>
    </source>
</evidence>
<organism evidence="1">
    <name type="scientific">marine sediment metagenome</name>
    <dbReference type="NCBI Taxonomy" id="412755"/>
    <lineage>
        <taxon>unclassified sequences</taxon>
        <taxon>metagenomes</taxon>
        <taxon>ecological metagenomes</taxon>
    </lineage>
</organism>
<sequence length="156" mass="17743">MAGIVDFTIAYNAEEDRDFTRTDIIAAYEIGRFKRSEALGALVSIGYTETMADVWLSKADLTKANAYARERIAQVKTLYRGKRLTRTQAHTQLTGIPIPSAEADTYIELWNVGREALVGRPSKSELRRFFLQNVLEEPEFRAELAGHHLSDTYIDW</sequence>
<accession>X1UL27</accession>
<dbReference type="EMBL" id="BARW01037802">
    <property type="protein sequence ID" value="GAJ18234.1"/>
    <property type="molecule type" value="Genomic_DNA"/>
</dbReference>